<organism evidence="2 3">
    <name type="scientific">Miscanthus lutarioriparius</name>
    <dbReference type="NCBI Taxonomy" id="422564"/>
    <lineage>
        <taxon>Eukaryota</taxon>
        <taxon>Viridiplantae</taxon>
        <taxon>Streptophyta</taxon>
        <taxon>Embryophyta</taxon>
        <taxon>Tracheophyta</taxon>
        <taxon>Spermatophyta</taxon>
        <taxon>Magnoliopsida</taxon>
        <taxon>Liliopsida</taxon>
        <taxon>Poales</taxon>
        <taxon>Poaceae</taxon>
        <taxon>PACMAD clade</taxon>
        <taxon>Panicoideae</taxon>
        <taxon>Andropogonodae</taxon>
        <taxon>Andropogoneae</taxon>
        <taxon>Saccharinae</taxon>
        <taxon>Miscanthus</taxon>
    </lineage>
</organism>
<dbReference type="OrthoDB" id="753811at2759"/>
<gene>
    <name evidence="2" type="ORF">NCGR_LOCUS30349</name>
</gene>
<evidence type="ECO:0000256" key="1">
    <source>
        <dbReference type="SAM" id="MobiDB-lite"/>
    </source>
</evidence>
<evidence type="ECO:0000313" key="2">
    <source>
        <dbReference type="EMBL" id="CAD6246076.1"/>
    </source>
</evidence>
<dbReference type="PANTHER" id="PTHR33698">
    <property type="entry name" value="NUCLEAR TRANSPORT FACTOR 2 (NTF2)-LIKE PROTEIN"/>
    <property type="match status" value="1"/>
</dbReference>
<dbReference type="Proteomes" id="UP000604825">
    <property type="component" value="Unassembled WGS sequence"/>
</dbReference>
<sequence>MDSTLPRLLPPLPSVRHQHRPHHPNTVPRRRDGPGGGSSRMLPAARVKTDRRRRDAGRFRAQGLFGDGGGGDGLRTVMRMVKLNSAIQNRSVRELLELLGDECLYFFGNLRSVDVPQLGKDMFLLLHALMVRHQVSFVLKPSPNEAGFDLGLKWSLEWKGKKLPWDLDCNVSTSHVYRGLLLISQVNKICVPLLQRILGTIQQASIMRAWQTDNRF</sequence>
<proteinExistence type="predicted"/>
<comment type="caution">
    <text evidence="2">The sequence shown here is derived from an EMBL/GenBank/DDBJ whole genome shotgun (WGS) entry which is preliminary data.</text>
</comment>
<accession>A0A811PS05</accession>
<dbReference type="EMBL" id="CAJGYO010000007">
    <property type="protein sequence ID" value="CAD6246076.1"/>
    <property type="molecule type" value="Genomic_DNA"/>
</dbReference>
<keyword evidence="3" id="KW-1185">Reference proteome</keyword>
<feature type="region of interest" description="Disordered" evidence="1">
    <location>
        <begin position="1"/>
        <end position="53"/>
    </location>
</feature>
<protein>
    <submittedName>
        <fullName evidence="2">Uncharacterized protein</fullName>
    </submittedName>
</protein>
<dbReference type="AlphaFoldDB" id="A0A811PS05"/>
<reference evidence="2" key="1">
    <citation type="submission" date="2020-10" db="EMBL/GenBank/DDBJ databases">
        <authorList>
            <person name="Han B."/>
            <person name="Lu T."/>
            <person name="Zhao Q."/>
            <person name="Huang X."/>
            <person name="Zhao Y."/>
        </authorList>
    </citation>
    <scope>NUCLEOTIDE SEQUENCE</scope>
</reference>
<name>A0A811PS05_9POAL</name>
<evidence type="ECO:0000313" key="3">
    <source>
        <dbReference type="Proteomes" id="UP000604825"/>
    </source>
</evidence>
<dbReference type="PANTHER" id="PTHR33698:SF6">
    <property type="entry name" value="TRANSMEMBRANE PROTEIN"/>
    <property type="match status" value="1"/>
</dbReference>